<dbReference type="InterPro" id="IPR009057">
    <property type="entry name" value="Homeodomain-like_sf"/>
</dbReference>
<dbReference type="InterPro" id="IPR018060">
    <property type="entry name" value="HTH_AraC"/>
</dbReference>
<accession>A0ABN1Y4N7</accession>
<dbReference type="PROSITE" id="PS01124">
    <property type="entry name" value="HTH_ARAC_FAMILY_2"/>
    <property type="match status" value="1"/>
</dbReference>
<dbReference type="RefSeq" id="WP_344026947.1">
    <property type="nucleotide sequence ID" value="NZ_BAAAJK010000036.1"/>
</dbReference>
<evidence type="ECO:0000313" key="6">
    <source>
        <dbReference type="Proteomes" id="UP001501414"/>
    </source>
</evidence>
<keyword evidence="6" id="KW-1185">Reference proteome</keyword>
<organism evidence="5 6">
    <name type="scientific">Pseudonocardia kongjuensis</name>
    <dbReference type="NCBI Taxonomy" id="102227"/>
    <lineage>
        <taxon>Bacteria</taxon>
        <taxon>Bacillati</taxon>
        <taxon>Actinomycetota</taxon>
        <taxon>Actinomycetes</taxon>
        <taxon>Pseudonocardiales</taxon>
        <taxon>Pseudonocardiaceae</taxon>
        <taxon>Pseudonocardia</taxon>
    </lineage>
</organism>
<reference evidence="5 6" key="1">
    <citation type="journal article" date="2019" name="Int. J. Syst. Evol. Microbiol.">
        <title>The Global Catalogue of Microorganisms (GCM) 10K type strain sequencing project: providing services to taxonomists for standard genome sequencing and annotation.</title>
        <authorList>
            <consortium name="The Broad Institute Genomics Platform"/>
            <consortium name="The Broad Institute Genome Sequencing Center for Infectious Disease"/>
            <person name="Wu L."/>
            <person name="Ma J."/>
        </authorList>
    </citation>
    <scope>NUCLEOTIDE SEQUENCE [LARGE SCALE GENOMIC DNA]</scope>
    <source>
        <strain evidence="5 6">JCM 11896</strain>
    </source>
</reference>
<dbReference type="InterPro" id="IPR050204">
    <property type="entry name" value="AraC_XylS_family_regulators"/>
</dbReference>
<dbReference type="Proteomes" id="UP001501414">
    <property type="component" value="Unassembled WGS sequence"/>
</dbReference>
<dbReference type="PANTHER" id="PTHR46796:SF12">
    <property type="entry name" value="HTH-TYPE DNA-BINDING TRANSCRIPTIONAL ACTIVATOR EUTR"/>
    <property type="match status" value="1"/>
</dbReference>
<dbReference type="PANTHER" id="PTHR46796">
    <property type="entry name" value="HTH-TYPE TRANSCRIPTIONAL ACTIVATOR RHAS-RELATED"/>
    <property type="match status" value="1"/>
</dbReference>
<keyword evidence="3" id="KW-0804">Transcription</keyword>
<gene>
    <name evidence="5" type="ORF">GCM10009613_51160</name>
</gene>
<evidence type="ECO:0000256" key="1">
    <source>
        <dbReference type="ARBA" id="ARBA00023015"/>
    </source>
</evidence>
<dbReference type="Gene3D" id="1.10.10.60">
    <property type="entry name" value="Homeodomain-like"/>
    <property type="match status" value="1"/>
</dbReference>
<keyword evidence="1" id="KW-0805">Transcription regulation</keyword>
<dbReference type="SUPFAM" id="SSF46689">
    <property type="entry name" value="Homeodomain-like"/>
    <property type="match status" value="1"/>
</dbReference>
<evidence type="ECO:0000259" key="4">
    <source>
        <dbReference type="PROSITE" id="PS01124"/>
    </source>
</evidence>
<evidence type="ECO:0000313" key="5">
    <source>
        <dbReference type="EMBL" id="GAA1397870.1"/>
    </source>
</evidence>
<evidence type="ECO:0000256" key="2">
    <source>
        <dbReference type="ARBA" id="ARBA00023125"/>
    </source>
</evidence>
<feature type="domain" description="HTH araC/xylS-type" evidence="4">
    <location>
        <begin position="229"/>
        <end position="327"/>
    </location>
</feature>
<dbReference type="SMART" id="SM00342">
    <property type="entry name" value="HTH_ARAC"/>
    <property type="match status" value="1"/>
</dbReference>
<protein>
    <recommendedName>
        <fullName evidence="4">HTH araC/xylS-type domain-containing protein</fullName>
    </recommendedName>
</protein>
<dbReference type="Pfam" id="PF12833">
    <property type="entry name" value="HTH_18"/>
    <property type="match status" value="1"/>
</dbReference>
<dbReference type="EMBL" id="BAAAJK010000036">
    <property type="protein sequence ID" value="GAA1397870.1"/>
    <property type="molecule type" value="Genomic_DNA"/>
</dbReference>
<comment type="caution">
    <text evidence="5">The sequence shown here is derived from an EMBL/GenBank/DDBJ whole genome shotgun (WGS) entry which is preliminary data.</text>
</comment>
<evidence type="ECO:0000256" key="3">
    <source>
        <dbReference type="ARBA" id="ARBA00023163"/>
    </source>
</evidence>
<keyword evidence="2" id="KW-0238">DNA-binding</keyword>
<proteinExistence type="predicted"/>
<name>A0ABN1Y4N7_9PSEU</name>
<sequence>MADGVPGTGVGRISFRSSEPAVVEQFAAEHYAATSVRPAESGRAFEMGHDTLVVPGLELSQLWVTLGIDAQVDPVENRYVVDTVCDGRMEWDTEAYGSIRLGAGDVAVMPVQGRFRDVVEDIDLDVAALDARRVAEFAEQVHGIPAERFALTGLRPVSESAARWWEATLVHVRDRVLGNPMLLDNPVVLDAAFHRLAVTFLATFPNTVLDGAAERARRPVPRLDRGVVSRVADYLCAHADVPIGPADLAALTGMPARTALASLHRAGVDPALLLWHTRLHGAHRDLLDGDRPDPARIAARWGFTHLGRFRIAFAREFGETPEQTARS</sequence>